<keyword evidence="2" id="KW-1185">Reference proteome</keyword>
<sequence>MGVRGRNCNGVVNFLLFLPKETGKCDRFNNMLWIVQNGKGKRYKHAIYVFFASFVIHGDRKEYAKSTKLAYFPTRKHQKRFSSVEYAAGKEEVCSTNPSFVFRIGKSDFGEK</sequence>
<evidence type="ECO:0000313" key="2">
    <source>
        <dbReference type="Proteomes" id="UP001054945"/>
    </source>
</evidence>
<evidence type="ECO:0000313" key="1">
    <source>
        <dbReference type="EMBL" id="GIX95889.1"/>
    </source>
</evidence>
<dbReference type="AlphaFoldDB" id="A0AAV4PFK6"/>
<dbReference type="EMBL" id="BPLR01004573">
    <property type="protein sequence ID" value="GIX95889.1"/>
    <property type="molecule type" value="Genomic_DNA"/>
</dbReference>
<protein>
    <submittedName>
        <fullName evidence="1">Uncharacterized protein</fullName>
    </submittedName>
</protein>
<gene>
    <name evidence="1" type="ORF">CEXT_708571</name>
</gene>
<accession>A0AAV4PFK6</accession>
<organism evidence="1 2">
    <name type="scientific">Caerostris extrusa</name>
    <name type="common">Bark spider</name>
    <name type="synonym">Caerostris bankana</name>
    <dbReference type="NCBI Taxonomy" id="172846"/>
    <lineage>
        <taxon>Eukaryota</taxon>
        <taxon>Metazoa</taxon>
        <taxon>Ecdysozoa</taxon>
        <taxon>Arthropoda</taxon>
        <taxon>Chelicerata</taxon>
        <taxon>Arachnida</taxon>
        <taxon>Araneae</taxon>
        <taxon>Araneomorphae</taxon>
        <taxon>Entelegynae</taxon>
        <taxon>Araneoidea</taxon>
        <taxon>Araneidae</taxon>
        <taxon>Caerostris</taxon>
    </lineage>
</organism>
<comment type="caution">
    <text evidence="1">The sequence shown here is derived from an EMBL/GenBank/DDBJ whole genome shotgun (WGS) entry which is preliminary data.</text>
</comment>
<dbReference type="Proteomes" id="UP001054945">
    <property type="component" value="Unassembled WGS sequence"/>
</dbReference>
<name>A0AAV4PFK6_CAEEX</name>
<reference evidence="1 2" key="1">
    <citation type="submission" date="2021-06" db="EMBL/GenBank/DDBJ databases">
        <title>Caerostris extrusa draft genome.</title>
        <authorList>
            <person name="Kono N."/>
            <person name="Arakawa K."/>
        </authorList>
    </citation>
    <scope>NUCLEOTIDE SEQUENCE [LARGE SCALE GENOMIC DNA]</scope>
</reference>
<proteinExistence type="predicted"/>